<evidence type="ECO:0000313" key="2">
    <source>
        <dbReference type="EMBL" id="ROR31500.1"/>
    </source>
</evidence>
<dbReference type="Pfam" id="PF08486">
    <property type="entry name" value="SpoIID"/>
    <property type="match status" value="1"/>
</dbReference>
<evidence type="ECO:0000313" key="3">
    <source>
        <dbReference type="Proteomes" id="UP000273083"/>
    </source>
</evidence>
<dbReference type="OrthoDB" id="9794671at2"/>
<dbReference type="InterPro" id="IPR051922">
    <property type="entry name" value="Bact_Sporulation_Assoc"/>
</dbReference>
<dbReference type="InterPro" id="IPR013693">
    <property type="entry name" value="SpoIID/LytB_N"/>
</dbReference>
<feature type="domain" description="Sporulation stage II protein D amidase enhancer LytB N-terminal" evidence="1">
    <location>
        <begin position="269"/>
        <end position="360"/>
    </location>
</feature>
<comment type="caution">
    <text evidence="2">The sequence shown here is derived from an EMBL/GenBank/DDBJ whole genome shotgun (WGS) entry which is preliminary data.</text>
</comment>
<dbReference type="PANTHER" id="PTHR30032:SF4">
    <property type="entry name" value="AMIDASE ENHANCER"/>
    <property type="match status" value="1"/>
</dbReference>
<name>A0A3N1XY43_9FIRM</name>
<dbReference type="InterPro" id="IPR013486">
    <property type="entry name" value="SpoIID/LytB"/>
</dbReference>
<dbReference type="NCBIfam" id="TIGR02669">
    <property type="entry name" value="SpoIID_LytB"/>
    <property type="match status" value="1"/>
</dbReference>
<dbReference type="PANTHER" id="PTHR30032">
    <property type="entry name" value="N-ACETYLMURAMOYL-L-ALANINE AMIDASE-RELATED"/>
    <property type="match status" value="1"/>
</dbReference>
<dbReference type="RefSeq" id="WP_123607598.1">
    <property type="nucleotide sequence ID" value="NZ_RJVG01000001.1"/>
</dbReference>
<dbReference type="EMBL" id="RJVG01000001">
    <property type="protein sequence ID" value="ROR31500.1"/>
    <property type="molecule type" value="Genomic_DNA"/>
</dbReference>
<evidence type="ECO:0000259" key="1">
    <source>
        <dbReference type="Pfam" id="PF08486"/>
    </source>
</evidence>
<dbReference type="GO" id="GO:0030435">
    <property type="term" value="P:sporulation resulting in formation of a cellular spore"/>
    <property type="evidence" value="ECO:0007669"/>
    <property type="project" value="InterPro"/>
</dbReference>
<reference evidence="2 3" key="1">
    <citation type="submission" date="2018-11" db="EMBL/GenBank/DDBJ databases">
        <title>Genomic Encyclopedia of Type Strains, Phase IV (KMG-IV): sequencing the most valuable type-strain genomes for metagenomic binning, comparative biology and taxonomic classification.</title>
        <authorList>
            <person name="Goeker M."/>
        </authorList>
    </citation>
    <scope>NUCLEOTIDE SEQUENCE [LARGE SCALE GENOMIC DNA]</scope>
    <source>
        <strain evidence="2 3">DSM 26537</strain>
    </source>
</reference>
<gene>
    <name evidence="2" type="ORF">EDD66_101117</name>
</gene>
<protein>
    <submittedName>
        <fullName evidence="2">Stage II sporulation protein D</fullName>
    </submittedName>
</protein>
<dbReference type="Proteomes" id="UP000273083">
    <property type="component" value="Unassembled WGS sequence"/>
</dbReference>
<accession>A0A3N1XY43</accession>
<organism evidence="2 3">
    <name type="scientific">Mobilisporobacter senegalensis</name>
    <dbReference type="NCBI Taxonomy" id="1329262"/>
    <lineage>
        <taxon>Bacteria</taxon>
        <taxon>Bacillati</taxon>
        <taxon>Bacillota</taxon>
        <taxon>Clostridia</taxon>
        <taxon>Lachnospirales</taxon>
        <taxon>Lachnospiraceae</taxon>
        <taxon>Mobilisporobacter</taxon>
    </lineage>
</organism>
<proteinExistence type="predicted"/>
<dbReference type="GO" id="GO:0030288">
    <property type="term" value="C:outer membrane-bounded periplasmic space"/>
    <property type="evidence" value="ECO:0007669"/>
    <property type="project" value="TreeGrafter"/>
</dbReference>
<dbReference type="AlphaFoldDB" id="A0A3N1XY43"/>
<keyword evidence="3" id="KW-1185">Reference proteome</keyword>
<sequence length="623" mass="69720">MKKKLMLILIGIIIIIIILAIDLMNDHELLDNIIDREPAEVHEEVTYSNVWIIGNDGNIIEAFVEGKKQKYTSQYPLSEDIGNVIGDIVVKDKEVIKITIKPDKMNGKVLAYTDEYIEIEDLGKIDTDKDFKIYKIYDDIMMEMSSGILIGYSSTDFIFSDGTICAAIIKEEAKPKNIRVVLKNNDTGDIFHNSVRLTSDSDYVLYYGDKKKEYKAGHKINVKPNNKLLSEGRIRIEPKSKDAKIEVLSLTRSSGIPKYRGKIEIGKNKEGLTIINELTIEEYLYSVVPSEMPSSYGLEALEVQAICARSYAYTQLSNNAYHTYGAHVDDSVSYQVYNNIGENEVTVKAVDETRGLIMEYKGNIISAYYFSTSSGHTSSAKDVWMSENTIPYLVGSLQAVEDKKAVEAVNNEAIEVDEELDLTKESNFRNFIKKSDIKTYDSDFAWYRWKVTIDAGDLKKVIDKNLAGRYNANPALIKTLQKDNTYSSVPIDTVGNVENITISKRATGGIATEMTIKGSKNTIKVMTEYNIRTILAPLYSKVIRQDKSVVDNLSMLPSAFVVVDHNKEGGKLKSITFTGGGYGHGVGMSQNGVKAMAELGKSYEEILKHYYPGIDIVMNGEVK</sequence>